<dbReference type="InterPro" id="IPR033911">
    <property type="entry name" value="MetRS_core"/>
</dbReference>
<evidence type="ECO:0000256" key="11">
    <source>
        <dbReference type="RuleBase" id="RU363039"/>
    </source>
</evidence>
<dbReference type="GO" id="GO:0006431">
    <property type="term" value="P:methionyl-tRNA aminoacylation"/>
    <property type="evidence" value="ECO:0007669"/>
    <property type="project" value="InterPro"/>
</dbReference>
<dbReference type="InterPro" id="IPR014758">
    <property type="entry name" value="Met-tRNA_synth"/>
</dbReference>
<evidence type="ECO:0000259" key="12">
    <source>
        <dbReference type="Pfam" id="PF09334"/>
    </source>
</evidence>
<comment type="caution">
    <text evidence="14">The sequence shown here is derived from an EMBL/GenBank/DDBJ whole genome shotgun (WGS) entry which is preliminary data.</text>
</comment>
<evidence type="ECO:0000256" key="1">
    <source>
        <dbReference type="ARBA" id="ARBA00003314"/>
    </source>
</evidence>
<dbReference type="SUPFAM" id="SSF52374">
    <property type="entry name" value="Nucleotidylyl transferase"/>
    <property type="match status" value="1"/>
</dbReference>
<evidence type="ECO:0000313" key="15">
    <source>
        <dbReference type="Proteomes" id="UP000186029"/>
    </source>
</evidence>
<organism evidence="14 15">
    <name type="scientific">Candidatus Campbellbacteria bacterium RIFCSPLOWO2_02_35_12</name>
    <dbReference type="NCBI Taxonomy" id="1797580"/>
    <lineage>
        <taxon>Bacteria</taxon>
        <taxon>Candidatus Campbelliibacteriota</taxon>
    </lineage>
</organism>
<feature type="domain" description="Methionyl-tRNA synthetase anticodon-binding" evidence="13">
    <location>
        <begin position="381"/>
        <end position="463"/>
    </location>
</feature>
<evidence type="ECO:0000256" key="7">
    <source>
        <dbReference type="ARBA" id="ARBA00022917"/>
    </source>
</evidence>
<keyword evidence="8 11" id="KW-0030">Aminoacyl-tRNA synthetase</keyword>
<name>A0A1F5EGX7_9BACT</name>
<dbReference type="SUPFAM" id="SSF47323">
    <property type="entry name" value="Anticodon-binding domain of a subclass of class I aminoacyl-tRNA synthetases"/>
    <property type="match status" value="1"/>
</dbReference>
<dbReference type="InterPro" id="IPR041872">
    <property type="entry name" value="Anticodon_Met"/>
</dbReference>
<dbReference type="InterPro" id="IPR009080">
    <property type="entry name" value="tRNAsynth_Ia_anticodon-bd"/>
</dbReference>
<dbReference type="Gene3D" id="3.40.50.620">
    <property type="entry name" value="HUPs"/>
    <property type="match status" value="1"/>
</dbReference>
<evidence type="ECO:0000313" key="14">
    <source>
        <dbReference type="EMBL" id="OGD66615.1"/>
    </source>
</evidence>
<evidence type="ECO:0000256" key="4">
    <source>
        <dbReference type="ARBA" id="ARBA00022598"/>
    </source>
</evidence>
<evidence type="ECO:0000256" key="2">
    <source>
        <dbReference type="ARBA" id="ARBA00012838"/>
    </source>
</evidence>
<feature type="domain" description="Methionyl/Leucyl tRNA synthetase" evidence="12">
    <location>
        <begin position="140"/>
        <end position="360"/>
    </location>
</feature>
<dbReference type="NCBIfam" id="TIGR00398">
    <property type="entry name" value="metG"/>
    <property type="match status" value="1"/>
</dbReference>
<dbReference type="Proteomes" id="UP000186029">
    <property type="component" value="Unassembled WGS sequence"/>
</dbReference>
<sequence>MNKNFYLTTTLPYVNAKPHIGAAYEFVLTDIIARYNRLIGNNVFFNTGVDEYGQKIYAKALERGQAPQKYTDEYSDYFRALKNTLNLSYDNFIRTTDSRHKKAAQEFWKRCFAKGDIYKKLYKIKYCVGCEMGKTDSELINNCCPEHPGQKIELIEEENYFFKFSKYQKPLLDLYEENPQFVIPDFRFNEIKKFVKRGLKDFSISRLKSKMPWGVAVPGDDEHIMYVWFDALVNYISAIGWPDDMAQFNKWWPVNQFAGKDQVRQQAAMWQAMLMSADLPPSKQIIIHGFITINGQKMSKSVGNIINPSDIVKDYGTDALRYYYARHINSFEDSDFTIEKFKDIYNANLANGIGNLTARIMKLAENHLVGPADIYDARMPQEIKNALDNFEINKAADFIWNQISDLDKYIQAEKPFSVVKDDKERGIYIIKNTVGKLYSIAEMLKPIMPETSRKIKDAIKQNKMPPPLFLRK</sequence>
<keyword evidence="5 11" id="KW-0547">Nucleotide-binding</keyword>
<accession>A0A1F5EGX7</accession>
<dbReference type="GO" id="GO:0005524">
    <property type="term" value="F:ATP binding"/>
    <property type="evidence" value="ECO:0007669"/>
    <property type="project" value="UniProtKB-KW"/>
</dbReference>
<dbReference type="STRING" id="1797580.A2Z61_00775"/>
<dbReference type="Gene3D" id="2.170.220.10">
    <property type="match status" value="1"/>
</dbReference>
<gene>
    <name evidence="14" type="ORF">A2Z61_00775</name>
</gene>
<evidence type="ECO:0000256" key="5">
    <source>
        <dbReference type="ARBA" id="ARBA00022741"/>
    </source>
</evidence>
<evidence type="ECO:0000256" key="9">
    <source>
        <dbReference type="ARBA" id="ARBA00030904"/>
    </source>
</evidence>
<dbReference type="Pfam" id="PF09334">
    <property type="entry name" value="tRNA-synt_1g"/>
    <property type="match status" value="1"/>
</dbReference>
<dbReference type="PANTHER" id="PTHR43326">
    <property type="entry name" value="METHIONYL-TRNA SYNTHETASE"/>
    <property type="match status" value="1"/>
</dbReference>
<dbReference type="GO" id="GO:0004825">
    <property type="term" value="F:methionine-tRNA ligase activity"/>
    <property type="evidence" value="ECO:0007669"/>
    <property type="project" value="UniProtKB-EC"/>
</dbReference>
<dbReference type="FunFam" id="2.170.220.10:FF:000001">
    <property type="entry name" value="methionine--tRNA ligase, mitochondrial"/>
    <property type="match status" value="1"/>
</dbReference>
<reference evidence="14 15" key="1">
    <citation type="journal article" date="2016" name="Nat. Commun.">
        <title>Thousands of microbial genomes shed light on interconnected biogeochemical processes in an aquifer system.</title>
        <authorList>
            <person name="Anantharaman K."/>
            <person name="Brown C.T."/>
            <person name="Hug L.A."/>
            <person name="Sharon I."/>
            <person name="Castelle C.J."/>
            <person name="Probst A.J."/>
            <person name="Thomas B.C."/>
            <person name="Singh A."/>
            <person name="Wilkins M.J."/>
            <person name="Karaoz U."/>
            <person name="Brodie E.L."/>
            <person name="Williams K.H."/>
            <person name="Hubbard S.S."/>
            <person name="Banfield J.F."/>
        </authorList>
    </citation>
    <scope>NUCLEOTIDE SEQUENCE [LARGE SCALE GENOMIC DNA]</scope>
</reference>
<evidence type="ECO:0000256" key="3">
    <source>
        <dbReference type="ARBA" id="ARBA00018753"/>
    </source>
</evidence>
<evidence type="ECO:0000259" key="13">
    <source>
        <dbReference type="Pfam" id="PF19303"/>
    </source>
</evidence>
<dbReference type="InterPro" id="IPR014729">
    <property type="entry name" value="Rossmann-like_a/b/a_fold"/>
</dbReference>
<proteinExistence type="inferred from homology"/>
<comment type="function">
    <text evidence="1">Is required not only for elongation of protein synthesis but also for the initiation of all mRNA translation through initiator tRNA(fMet) aminoacylation.</text>
</comment>
<dbReference type="PRINTS" id="PR01041">
    <property type="entry name" value="TRNASYNTHMET"/>
</dbReference>
<dbReference type="CDD" id="cd00814">
    <property type="entry name" value="MetRS_core"/>
    <property type="match status" value="1"/>
</dbReference>
<dbReference type="PANTHER" id="PTHR43326:SF1">
    <property type="entry name" value="METHIONINE--TRNA LIGASE, MITOCHONDRIAL"/>
    <property type="match status" value="1"/>
</dbReference>
<comment type="catalytic activity">
    <reaction evidence="10">
        <text>tRNA(Met) + L-methionine + ATP = L-methionyl-tRNA(Met) + AMP + diphosphate</text>
        <dbReference type="Rhea" id="RHEA:13481"/>
        <dbReference type="Rhea" id="RHEA-COMP:9667"/>
        <dbReference type="Rhea" id="RHEA-COMP:9698"/>
        <dbReference type="ChEBI" id="CHEBI:30616"/>
        <dbReference type="ChEBI" id="CHEBI:33019"/>
        <dbReference type="ChEBI" id="CHEBI:57844"/>
        <dbReference type="ChEBI" id="CHEBI:78442"/>
        <dbReference type="ChEBI" id="CHEBI:78530"/>
        <dbReference type="ChEBI" id="CHEBI:456215"/>
        <dbReference type="EC" id="6.1.1.10"/>
    </reaction>
</comment>
<dbReference type="AlphaFoldDB" id="A0A1F5EGX7"/>
<dbReference type="InterPro" id="IPR023457">
    <property type="entry name" value="Met-tRNA_synth_2"/>
</dbReference>
<dbReference type="Gene3D" id="1.10.730.10">
    <property type="entry name" value="Isoleucyl-tRNA Synthetase, Domain 1"/>
    <property type="match status" value="1"/>
</dbReference>
<keyword evidence="6 11" id="KW-0067">ATP-binding</keyword>
<dbReference type="EMBL" id="MFAC01000027">
    <property type="protein sequence ID" value="OGD66615.1"/>
    <property type="molecule type" value="Genomic_DNA"/>
</dbReference>
<comment type="similarity">
    <text evidence="11">Belongs to the class-I aminoacyl-tRNA synthetase family.</text>
</comment>
<keyword evidence="7 11" id="KW-0648">Protein biosynthesis</keyword>
<evidence type="ECO:0000256" key="6">
    <source>
        <dbReference type="ARBA" id="ARBA00022840"/>
    </source>
</evidence>
<evidence type="ECO:0000256" key="10">
    <source>
        <dbReference type="ARBA" id="ARBA00047364"/>
    </source>
</evidence>
<protein>
    <recommendedName>
        <fullName evidence="3">Methionine--tRNA ligase</fullName>
        <ecNumber evidence="2">6.1.1.10</ecNumber>
    </recommendedName>
    <alternativeName>
        <fullName evidence="9">Methionyl-tRNA synthetase</fullName>
    </alternativeName>
</protein>
<evidence type="ECO:0000256" key="8">
    <source>
        <dbReference type="ARBA" id="ARBA00023146"/>
    </source>
</evidence>
<keyword evidence="4 11" id="KW-0436">Ligase</keyword>
<dbReference type="EC" id="6.1.1.10" evidence="2"/>
<dbReference type="Pfam" id="PF19303">
    <property type="entry name" value="Anticodon_3"/>
    <property type="match status" value="1"/>
</dbReference>
<dbReference type="InterPro" id="IPR015413">
    <property type="entry name" value="Methionyl/Leucyl_tRNA_Synth"/>
</dbReference>